<reference evidence="3 4" key="1">
    <citation type="submission" date="2018-01" db="EMBL/GenBank/DDBJ databases">
        <title>Genome Sequencing and Assembly of Anaerobacter polyendosporus strain CT4.</title>
        <authorList>
            <person name="Tachaapaikoon C."/>
            <person name="Sutheeworapong S."/>
            <person name="Jenjaroenpun P."/>
            <person name="Wongsurawat T."/>
            <person name="Nookeaw I."/>
            <person name="Cheawchanlertfa P."/>
            <person name="Kosugi A."/>
            <person name="Cheevadhanarak S."/>
            <person name="Ratanakhanokchai K."/>
        </authorList>
    </citation>
    <scope>NUCLEOTIDE SEQUENCE [LARGE SCALE GENOMIC DNA]</scope>
    <source>
        <strain evidence="3 4">CT4</strain>
    </source>
</reference>
<keyword evidence="1" id="KW-0732">Signal</keyword>
<evidence type="ECO:0000259" key="2">
    <source>
        <dbReference type="Pfam" id="PF09084"/>
    </source>
</evidence>
<dbReference type="Proteomes" id="UP000286268">
    <property type="component" value="Chromosome"/>
</dbReference>
<dbReference type="EMBL" id="CP025746">
    <property type="protein sequence ID" value="QAA33910.1"/>
    <property type="molecule type" value="Genomic_DNA"/>
</dbReference>
<evidence type="ECO:0000313" key="3">
    <source>
        <dbReference type="EMBL" id="QAA33910.1"/>
    </source>
</evidence>
<dbReference type="OrthoDB" id="9802202at2"/>
<dbReference type="InterPro" id="IPR015168">
    <property type="entry name" value="SsuA/THI5"/>
</dbReference>
<accession>A0A410DY14</accession>
<dbReference type="Gene3D" id="3.40.190.10">
    <property type="entry name" value="Periplasmic binding protein-like II"/>
    <property type="match status" value="1"/>
</dbReference>
<gene>
    <name evidence="3" type="ORF">C1I91_21005</name>
</gene>
<feature type="domain" description="SsuA/THI5-like" evidence="2">
    <location>
        <begin position="54"/>
        <end position="81"/>
    </location>
</feature>
<dbReference type="KEGG" id="cmah:C1I91_21005"/>
<evidence type="ECO:0000256" key="1">
    <source>
        <dbReference type="SAM" id="SignalP"/>
    </source>
</evidence>
<feature type="signal peptide" evidence="1">
    <location>
        <begin position="1"/>
        <end position="22"/>
    </location>
</feature>
<keyword evidence="4" id="KW-1185">Reference proteome</keyword>
<evidence type="ECO:0000313" key="4">
    <source>
        <dbReference type="Proteomes" id="UP000286268"/>
    </source>
</evidence>
<dbReference type="Pfam" id="PF09084">
    <property type="entry name" value="NMT1"/>
    <property type="match status" value="1"/>
</dbReference>
<dbReference type="AlphaFoldDB" id="A0A410DY14"/>
<protein>
    <submittedName>
        <fullName evidence="3">ABC transporter substrate-binding protein</fullName>
    </submittedName>
</protein>
<proteinExistence type="predicted"/>
<name>A0A410DY14_9CLOT</name>
<dbReference type="PROSITE" id="PS51257">
    <property type="entry name" value="PROKAR_LIPOPROTEIN"/>
    <property type="match status" value="1"/>
</dbReference>
<feature type="chain" id="PRO_5039421685" evidence="1">
    <location>
        <begin position="23"/>
        <end position="90"/>
    </location>
</feature>
<organism evidence="3 4">
    <name type="scientific">Clostridium manihotivorum</name>
    <dbReference type="NCBI Taxonomy" id="2320868"/>
    <lineage>
        <taxon>Bacteria</taxon>
        <taxon>Bacillati</taxon>
        <taxon>Bacillota</taxon>
        <taxon>Clostridia</taxon>
        <taxon>Eubacteriales</taxon>
        <taxon>Clostridiaceae</taxon>
        <taxon>Clostridium</taxon>
    </lineage>
</organism>
<sequence length="90" mass="9530">MKIKKIKTFLVTALVAALAVTAVGCGNTGSNPSSGDKKLVKVRLNEVARSVFYAPMYAAMSQGFFKEEGLDIDLSTGQGADATCTERQVI</sequence>